<evidence type="ECO:0000256" key="1">
    <source>
        <dbReference type="SAM" id="MobiDB-lite"/>
    </source>
</evidence>
<keyword evidence="3" id="KW-1185">Reference proteome</keyword>
<name>A0AA40HAX0_CNENI</name>
<dbReference type="EMBL" id="JAULJE010000025">
    <property type="protein sequence ID" value="KAK1327894.1"/>
    <property type="molecule type" value="Genomic_DNA"/>
</dbReference>
<evidence type="ECO:0000313" key="2">
    <source>
        <dbReference type="EMBL" id="KAK1327894.1"/>
    </source>
</evidence>
<dbReference type="Proteomes" id="UP001177744">
    <property type="component" value="Unassembled WGS sequence"/>
</dbReference>
<proteinExistence type="predicted"/>
<gene>
    <name evidence="2" type="ORF">QTO34_012803</name>
</gene>
<evidence type="ECO:0000313" key="3">
    <source>
        <dbReference type="Proteomes" id="UP001177744"/>
    </source>
</evidence>
<reference evidence="2" key="1">
    <citation type="submission" date="2023-06" db="EMBL/GenBank/DDBJ databases">
        <title>Reference genome for the Northern bat (Eptesicus nilssonii), a most northern bat species.</title>
        <authorList>
            <person name="Laine V.N."/>
            <person name="Pulliainen A.T."/>
            <person name="Lilley T.M."/>
        </authorList>
    </citation>
    <scope>NUCLEOTIDE SEQUENCE</scope>
    <source>
        <strain evidence="2">BLF_Eptnil</strain>
        <tissue evidence="2">Kidney</tissue>
    </source>
</reference>
<comment type="caution">
    <text evidence="2">The sequence shown here is derived from an EMBL/GenBank/DDBJ whole genome shotgun (WGS) entry which is preliminary data.</text>
</comment>
<feature type="compositionally biased region" description="Basic and acidic residues" evidence="1">
    <location>
        <begin position="157"/>
        <end position="170"/>
    </location>
</feature>
<protein>
    <submittedName>
        <fullName evidence="2">Uncharacterized protein</fullName>
    </submittedName>
</protein>
<feature type="region of interest" description="Disordered" evidence="1">
    <location>
        <begin position="1"/>
        <end position="211"/>
    </location>
</feature>
<accession>A0AA40HAX0</accession>
<dbReference type="AlphaFoldDB" id="A0AA40HAX0"/>
<sequence>MADTGSMADMDLLMECEEGEWPVQETNCQHSAERKRRRQISSKTNNCHHAPLPPREAGVVDRLCPKNSDRTSGPLGREKPASPTDYVEEQRSAQRASEAERSRRRRQTMSEEQRLAQRASAAERKRRRLQKMSEEERLAQRTAAAERRRRRLQGMSEEERLAQRTSEAERSRRRRQTMSEEQRLAQRASASKEAGGIGRRCLKTNAGTARL</sequence>
<feature type="compositionally biased region" description="Basic and acidic residues" evidence="1">
    <location>
        <begin position="88"/>
        <end position="101"/>
    </location>
</feature>
<organism evidence="2 3">
    <name type="scientific">Cnephaeus nilssonii</name>
    <name type="common">Northern bat</name>
    <name type="synonym">Eptesicus nilssonii</name>
    <dbReference type="NCBI Taxonomy" id="3371016"/>
    <lineage>
        <taxon>Eukaryota</taxon>
        <taxon>Metazoa</taxon>
        <taxon>Chordata</taxon>
        <taxon>Craniata</taxon>
        <taxon>Vertebrata</taxon>
        <taxon>Euteleostomi</taxon>
        <taxon>Mammalia</taxon>
        <taxon>Eutheria</taxon>
        <taxon>Laurasiatheria</taxon>
        <taxon>Chiroptera</taxon>
        <taxon>Yangochiroptera</taxon>
        <taxon>Vespertilionidae</taxon>
        <taxon>Cnephaeus</taxon>
    </lineage>
</organism>